<evidence type="ECO:0008006" key="3">
    <source>
        <dbReference type="Google" id="ProtNLM"/>
    </source>
</evidence>
<organism evidence="1 2">
    <name type="scientific">Deinococcus humi</name>
    <dbReference type="NCBI Taxonomy" id="662880"/>
    <lineage>
        <taxon>Bacteria</taxon>
        <taxon>Thermotogati</taxon>
        <taxon>Deinococcota</taxon>
        <taxon>Deinococci</taxon>
        <taxon>Deinococcales</taxon>
        <taxon>Deinococcaceae</taxon>
        <taxon>Deinococcus</taxon>
    </lineage>
</organism>
<proteinExistence type="predicted"/>
<dbReference type="AlphaFoldDB" id="A0A7W8JWU8"/>
<dbReference type="InterPro" id="IPR041881">
    <property type="entry name" value="PqqD_sf"/>
</dbReference>
<dbReference type="Pfam" id="PF05402">
    <property type="entry name" value="PqqD"/>
    <property type="match status" value="1"/>
</dbReference>
<evidence type="ECO:0000313" key="1">
    <source>
        <dbReference type="EMBL" id="MBB5364609.1"/>
    </source>
</evidence>
<evidence type="ECO:0000313" key="2">
    <source>
        <dbReference type="Proteomes" id="UP000552709"/>
    </source>
</evidence>
<keyword evidence="2" id="KW-1185">Reference proteome</keyword>
<dbReference type="EMBL" id="JACHFL010000011">
    <property type="protein sequence ID" value="MBB5364609.1"/>
    <property type="molecule type" value="Genomic_DNA"/>
</dbReference>
<protein>
    <recommendedName>
        <fullName evidence="3">PqqD family protein</fullName>
    </recommendedName>
</protein>
<accession>A0A7W8JWU8</accession>
<dbReference type="Gene3D" id="1.10.10.1150">
    <property type="entry name" value="Coenzyme PQQ synthesis protein D (PqqD)"/>
    <property type="match status" value="1"/>
</dbReference>
<dbReference type="InterPro" id="IPR008792">
    <property type="entry name" value="PQQD"/>
</dbReference>
<reference evidence="1 2" key="1">
    <citation type="submission" date="2020-08" db="EMBL/GenBank/DDBJ databases">
        <title>Genomic Encyclopedia of Type Strains, Phase IV (KMG-IV): sequencing the most valuable type-strain genomes for metagenomic binning, comparative biology and taxonomic classification.</title>
        <authorList>
            <person name="Goeker M."/>
        </authorList>
    </citation>
    <scope>NUCLEOTIDE SEQUENCE [LARGE SCALE GENOMIC DNA]</scope>
    <source>
        <strain evidence="1 2">DSM 27939</strain>
    </source>
</reference>
<name>A0A7W8JWU8_9DEIO</name>
<dbReference type="RefSeq" id="WP_184135220.1">
    <property type="nucleotide sequence ID" value="NZ_JACHFL010000011.1"/>
</dbReference>
<gene>
    <name evidence="1" type="ORF">HNQ08_003722</name>
</gene>
<dbReference type="Proteomes" id="UP000552709">
    <property type="component" value="Unassembled WGS sequence"/>
</dbReference>
<comment type="caution">
    <text evidence="1">The sequence shown here is derived from an EMBL/GenBank/DDBJ whole genome shotgun (WGS) entry which is preliminary data.</text>
</comment>
<sequence length="83" mass="9181">MWEAHPEVLVTDLGDELVLMHTGSSQMFQLNGSGRVVWQALPATTRQIASTLTGAFEVEDSQAERDADTLLADLEAKNLIQRR</sequence>